<protein>
    <recommendedName>
        <fullName evidence="8">Probable cytosol aminopeptidase</fullName>
        <ecNumber evidence="8">3.4.11.1</ecNumber>
    </recommendedName>
    <alternativeName>
        <fullName evidence="8">Leucine aminopeptidase</fullName>
        <shortName evidence="8">LAP</shortName>
        <ecNumber evidence="8">3.4.11.10</ecNumber>
    </alternativeName>
    <alternativeName>
        <fullName evidence="8">Leucyl aminopeptidase</fullName>
    </alternativeName>
</protein>
<evidence type="ECO:0000256" key="8">
    <source>
        <dbReference type="HAMAP-Rule" id="MF_00181"/>
    </source>
</evidence>
<dbReference type="Gene3D" id="3.40.220.10">
    <property type="entry name" value="Leucine Aminopeptidase, subunit E, domain 1"/>
    <property type="match status" value="1"/>
</dbReference>
<dbReference type="Gene3D" id="3.40.630.10">
    <property type="entry name" value="Zn peptidases"/>
    <property type="match status" value="1"/>
</dbReference>
<evidence type="ECO:0000256" key="1">
    <source>
        <dbReference type="ARBA" id="ARBA00000135"/>
    </source>
</evidence>
<sequence length="518" mass="52387">MSTPPELEISDAAAAAAVVDVLVVGMRPGVAPGDEDAAGDEPVVPVLVDVQGVESAFGGELAALLALTGATGKAEEVVKIPTRGAITAPLLLAVGLGPESPPAGLQGAPDLAEQVRRASGAAARALPRAATTVGTTLSGLDLAAAVEGTVLGAYSFTEYRSADDEPTRSVYFLGAPGGSGGAPERERAVLADAAMTARAVCAARDLINTPPNDLYPAEFARRAGELAGTVGVGVEVLDESQLAEGGYGGVLGVGGGSSRPPRLVRLTHTHPDATRTVALVGKGITFDTGGISIKPAANMDHMTSDMSGAACVVATVCLAAELGLAVNVTATVPMAENMPSGTAYRPGDVLTMYGGKTVEVLNTDAEGRLILADAIVRACEDHPDYLVETSTLTGAQTVALGARTAGVMGAEAFRDRVTLAATSVGEGAWSMPLPEELRGDLDSRVADIANVTNHRFGGMLAAGLFLREFVAEGVPWAHVDVAGPAFNTGGPHGYTPRGGTGMPVRTLTAVLSEVAREG</sequence>
<comment type="catalytic activity">
    <reaction evidence="2 8">
        <text>Release of an N-terminal amino acid, preferentially leucine, but not glutamic or aspartic acids.</text>
        <dbReference type="EC" id="3.4.11.10"/>
    </reaction>
</comment>
<feature type="active site" evidence="8">
    <location>
        <position position="294"/>
    </location>
</feature>
<feature type="active site" evidence="8">
    <location>
        <position position="368"/>
    </location>
</feature>
<dbReference type="PANTHER" id="PTHR11963">
    <property type="entry name" value="LEUCINE AMINOPEPTIDASE-RELATED"/>
    <property type="match status" value="1"/>
</dbReference>
<evidence type="ECO:0000313" key="11">
    <source>
        <dbReference type="Proteomes" id="UP001231924"/>
    </source>
</evidence>
<dbReference type="GO" id="GO:0004177">
    <property type="term" value="F:aminopeptidase activity"/>
    <property type="evidence" value="ECO:0007669"/>
    <property type="project" value="UniProtKB-KW"/>
</dbReference>
<feature type="binding site" evidence="8">
    <location>
        <position position="287"/>
    </location>
    <ligand>
        <name>Mn(2+)</name>
        <dbReference type="ChEBI" id="CHEBI:29035"/>
        <label>1</label>
    </ligand>
</feature>
<dbReference type="Pfam" id="PF00883">
    <property type="entry name" value="Peptidase_M17"/>
    <property type="match status" value="1"/>
</dbReference>
<evidence type="ECO:0000256" key="3">
    <source>
        <dbReference type="ARBA" id="ARBA00009528"/>
    </source>
</evidence>
<comment type="caution">
    <text evidence="10">The sequence shown here is derived from an EMBL/GenBank/DDBJ whole genome shotgun (WGS) entry which is preliminary data.</text>
</comment>
<comment type="function">
    <text evidence="7 8">Presumably involved in the processing and regular turnover of intracellular proteins. Catalyzes the removal of unsubstituted N-terminal amino acids from various peptides.</text>
</comment>
<evidence type="ECO:0000256" key="6">
    <source>
        <dbReference type="ARBA" id="ARBA00022801"/>
    </source>
</evidence>
<reference evidence="10 11" key="1">
    <citation type="submission" date="2023-06" db="EMBL/GenBank/DDBJ databases">
        <title>Actinomycetospora Odt1-22.</title>
        <authorList>
            <person name="Supong K."/>
        </authorList>
    </citation>
    <scope>NUCLEOTIDE SEQUENCE [LARGE SCALE GENOMIC DNA]</scope>
    <source>
        <strain evidence="10 11">Odt1-22</strain>
    </source>
</reference>
<comment type="cofactor">
    <cofactor evidence="8">
        <name>Mn(2+)</name>
        <dbReference type="ChEBI" id="CHEBI:29035"/>
    </cofactor>
    <text evidence="8">Binds 2 manganese ions per subunit.</text>
</comment>
<keyword evidence="4 8" id="KW-0031">Aminopeptidase</keyword>
<dbReference type="PROSITE" id="PS00631">
    <property type="entry name" value="CYTOSOL_AP"/>
    <property type="match status" value="1"/>
</dbReference>
<dbReference type="EC" id="3.4.11.1" evidence="8"/>
<feature type="binding site" evidence="8">
    <location>
        <position position="282"/>
    </location>
    <ligand>
        <name>Mn(2+)</name>
        <dbReference type="ChEBI" id="CHEBI:29035"/>
        <label>2</label>
    </ligand>
</feature>
<evidence type="ECO:0000256" key="5">
    <source>
        <dbReference type="ARBA" id="ARBA00022670"/>
    </source>
</evidence>
<dbReference type="PANTHER" id="PTHR11963:SF23">
    <property type="entry name" value="CYTOSOL AMINOPEPTIDASE"/>
    <property type="match status" value="1"/>
</dbReference>
<keyword evidence="8" id="KW-0963">Cytoplasm</keyword>
<keyword evidence="8" id="KW-0464">Manganese</keyword>
<evidence type="ECO:0000313" key="10">
    <source>
        <dbReference type="EMBL" id="MDL5156820.1"/>
    </source>
</evidence>
<dbReference type="CDD" id="cd00433">
    <property type="entry name" value="Peptidase_M17"/>
    <property type="match status" value="1"/>
</dbReference>
<dbReference type="InterPro" id="IPR023042">
    <property type="entry name" value="Peptidase_M17_leu_NH2_pept"/>
</dbReference>
<dbReference type="EMBL" id="JASVWF010000002">
    <property type="protein sequence ID" value="MDL5156820.1"/>
    <property type="molecule type" value="Genomic_DNA"/>
</dbReference>
<keyword evidence="6 8" id="KW-0378">Hydrolase</keyword>
<comment type="subcellular location">
    <subcellularLocation>
        <location evidence="8">Cytoplasm</location>
    </subcellularLocation>
</comment>
<dbReference type="PRINTS" id="PR00481">
    <property type="entry name" value="LAMNOPPTDASE"/>
</dbReference>
<feature type="binding site" evidence="8">
    <location>
        <position position="305"/>
    </location>
    <ligand>
        <name>Mn(2+)</name>
        <dbReference type="ChEBI" id="CHEBI:29035"/>
        <label>2</label>
    </ligand>
</feature>
<dbReference type="SUPFAM" id="SSF53187">
    <property type="entry name" value="Zn-dependent exopeptidases"/>
    <property type="match status" value="1"/>
</dbReference>
<feature type="binding site" evidence="8">
    <location>
        <position position="366"/>
    </location>
    <ligand>
        <name>Mn(2+)</name>
        <dbReference type="ChEBI" id="CHEBI:29035"/>
        <label>2</label>
    </ligand>
</feature>
<feature type="binding site" evidence="8">
    <location>
        <position position="364"/>
    </location>
    <ligand>
        <name>Mn(2+)</name>
        <dbReference type="ChEBI" id="CHEBI:29035"/>
        <label>1</label>
    </ligand>
</feature>
<feature type="domain" description="Cytosol aminopeptidase" evidence="9">
    <location>
        <begin position="362"/>
        <end position="369"/>
    </location>
</feature>
<feature type="binding site" evidence="8">
    <location>
        <position position="287"/>
    </location>
    <ligand>
        <name>Mn(2+)</name>
        <dbReference type="ChEBI" id="CHEBI:29035"/>
        <label>2</label>
    </ligand>
</feature>
<comment type="similarity">
    <text evidence="3 8">Belongs to the peptidase M17 family.</text>
</comment>
<dbReference type="InterPro" id="IPR011356">
    <property type="entry name" value="Leucine_aapep/pepB"/>
</dbReference>
<dbReference type="EC" id="3.4.11.10" evidence="8"/>
<dbReference type="RefSeq" id="WP_286053189.1">
    <property type="nucleotide sequence ID" value="NZ_JASVWF010000002.1"/>
</dbReference>
<dbReference type="HAMAP" id="MF_00181">
    <property type="entry name" value="Cytosol_peptidase_M17"/>
    <property type="match status" value="1"/>
</dbReference>
<evidence type="ECO:0000256" key="2">
    <source>
        <dbReference type="ARBA" id="ARBA00000967"/>
    </source>
</evidence>
<keyword evidence="11" id="KW-1185">Reference proteome</keyword>
<keyword evidence="5 8" id="KW-0645">Protease</keyword>
<evidence type="ECO:0000256" key="7">
    <source>
        <dbReference type="ARBA" id="ARBA00049972"/>
    </source>
</evidence>
<name>A0ABT7M817_9PSEU</name>
<dbReference type="Pfam" id="PF02789">
    <property type="entry name" value="Peptidase_M17_N"/>
    <property type="match status" value="1"/>
</dbReference>
<keyword evidence="8" id="KW-0479">Metal-binding</keyword>
<organism evidence="10 11">
    <name type="scientific">Actinomycetospora termitidis</name>
    <dbReference type="NCBI Taxonomy" id="3053470"/>
    <lineage>
        <taxon>Bacteria</taxon>
        <taxon>Bacillati</taxon>
        <taxon>Actinomycetota</taxon>
        <taxon>Actinomycetes</taxon>
        <taxon>Pseudonocardiales</taxon>
        <taxon>Pseudonocardiaceae</taxon>
        <taxon>Actinomycetospora</taxon>
    </lineage>
</organism>
<dbReference type="SUPFAM" id="SSF52949">
    <property type="entry name" value="Macro domain-like"/>
    <property type="match status" value="1"/>
</dbReference>
<comment type="catalytic activity">
    <reaction evidence="1 8">
        <text>Release of an N-terminal amino acid, Xaa-|-Yaa-, in which Xaa is preferably Leu, but may be other amino acids including Pro although not Arg or Lys, and Yaa may be Pro. Amino acid amides and methyl esters are also readily hydrolyzed, but rates on arylamides are exceedingly low.</text>
        <dbReference type="EC" id="3.4.11.1"/>
    </reaction>
</comment>
<accession>A0ABT7M817</accession>
<dbReference type="InterPro" id="IPR008283">
    <property type="entry name" value="Peptidase_M17_N"/>
</dbReference>
<dbReference type="InterPro" id="IPR000819">
    <property type="entry name" value="Peptidase_M17_C"/>
</dbReference>
<dbReference type="InterPro" id="IPR043472">
    <property type="entry name" value="Macro_dom-like"/>
</dbReference>
<dbReference type="NCBIfam" id="NF002073">
    <property type="entry name" value="PRK00913.1-2"/>
    <property type="match status" value="1"/>
</dbReference>
<gene>
    <name evidence="8" type="primary">pepA</name>
    <name evidence="10" type="ORF">QRT03_12700</name>
</gene>
<proteinExistence type="inferred from homology"/>
<dbReference type="Proteomes" id="UP001231924">
    <property type="component" value="Unassembled WGS sequence"/>
</dbReference>
<evidence type="ECO:0000256" key="4">
    <source>
        <dbReference type="ARBA" id="ARBA00022438"/>
    </source>
</evidence>
<evidence type="ECO:0000259" key="9">
    <source>
        <dbReference type="PROSITE" id="PS00631"/>
    </source>
</evidence>
<feature type="binding site" evidence="8">
    <location>
        <position position="366"/>
    </location>
    <ligand>
        <name>Mn(2+)</name>
        <dbReference type="ChEBI" id="CHEBI:29035"/>
        <label>1</label>
    </ligand>
</feature>